<name>A0ABT8R4V3_9BACT</name>
<proteinExistence type="predicted"/>
<evidence type="ECO:0000313" key="1">
    <source>
        <dbReference type="EMBL" id="MDO1447136.1"/>
    </source>
</evidence>
<reference evidence="1" key="1">
    <citation type="submission" date="2023-07" db="EMBL/GenBank/DDBJ databases">
        <title>The genome sequence of Rhodocytophaga aerolata KACC 12507.</title>
        <authorList>
            <person name="Zhang X."/>
        </authorList>
    </citation>
    <scope>NUCLEOTIDE SEQUENCE</scope>
    <source>
        <strain evidence="1">KACC 12507</strain>
    </source>
</reference>
<dbReference type="Proteomes" id="UP001168528">
    <property type="component" value="Unassembled WGS sequence"/>
</dbReference>
<dbReference type="RefSeq" id="WP_302037938.1">
    <property type="nucleotide sequence ID" value="NZ_JAUKPO010000006.1"/>
</dbReference>
<protein>
    <submittedName>
        <fullName evidence="1">Uncharacterized protein</fullName>
    </submittedName>
</protein>
<sequence>MKASLFSRQVKLGVFSLNLIDESMGIVGGTIYPTEEYFKNYQQIFRKHLEKPNFDKISKLQLKVVTQDGEELKPMGGIVVTDIKKYADHITVEVCGVDSMVMKKIR</sequence>
<dbReference type="EMBL" id="JAUKPO010000006">
    <property type="protein sequence ID" value="MDO1447136.1"/>
    <property type="molecule type" value="Genomic_DNA"/>
</dbReference>
<accession>A0ABT8R4V3</accession>
<organism evidence="1 2">
    <name type="scientific">Rhodocytophaga aerolata</name>
    <dbReference type="NCBI Taxonomy" id="455078"/>
    <lineage>
        <taxon>Bacteria</taxon>
        <taxon>Pseudomonadati</taxon>
        <taxon>Bacteroidota</taxon>
        <taxon>Cytophagia</taxon>
        <taxon>Cytophagales</taxon>
        <taxon>Rhodocytophagaceae</taxon>
        <taxon>Rhodocytophaga</taxon>
    </lineage>
</organism>
<keyword evidence="2" id="KW-1185">Reference proteome</keyword>
<evidence type="ECO:0000313" key="2">
    <source>
        <dbReference type="Proteomes" id="UP001168528"/>
    </source>
</evidence>
<gene>
    <name evidence="1" type="ORF">Q0590_12780</name>
</gene>
<comment type="caution">
    <text evidence="1">The sequence shown here is derived from an EMBL/GenBank/DDBJ whole genome shotgun (WGS) entry which is preliminary data.</text>
</comment>